<dbReference type="InterPro" id="IPR051309">
    <property type="entry name" value="ABCF_ATPase"/>
</dbReference>
<name>A0A3B0TWL3_9ZZZZ</name>
<dbReference type="EC" id="5.1.1.7" evidence="2"/>
<accession>A0A3B0TWL3</accession>
<evidence type="ECO:0000259" key="1">
    <source>
        <dbReference type="Pfam" id="PF00005"/>
    </source>
</evidence>
<organism evidence="2">
    <name type="scientific">hydrothermal vent metagenome</name>
    <dbReference type="NCBI Taxonomy" id="652676"/>
    <lineage>
        <taxon>unclassified sequences</taxon>
        <taxon>metagenomes</taxon>
        <taxon>ecological metagenomes</taxon>
    </lineage>
</organism>
<dbReference type="Pfam" id="PF00005">
    <property type="entry name" value="ABC_tran"/>
    <property type="match status" value="1"/>
</dbReference>
<dbReference type="EMBL" id="UOEP01000091">
    <property type="protein sequence ID" value="VAW18772.1"/>
    <property type="molecule type" value="Genomic_DNA"/>
</dbReference>
<dbReference type="InterPro" id="IPR003439">
    <property type="entry name" value="ABC_transporter-like_ATP-bd"/>
</dbReference>
<dbReference type="SUPFAM" id="SSF52540">
    <property type="entry name" value="P-loop containing nucleoside triphosphate hydrolases"/>
    <property type="match status" value="1"/>
</dbReference>
<dbReference type="PANTHER" id="PTHR42855">
    <property type="entry name" value="ABC TRANSPORTER ATP-BINDING SUBUNIT"/>
    <property type="match status" value="1"/>
</dbReference>
<dbReference type="AlphaFoldDB" id="A0A3B0TWL3"/>
<dbReference type="GO" id="GO:0016887">
    <property type="term" value="F:ATP hydrolysis activity"/>
    <property type="evidence" value="ECO:0007669"/>
    <property type="project" value="InterPro"/>
</dbReference>
<dbReference type="InterPro" id="IPR027417">
    <property type="entry name" value="P-loop_NTPase"/>
</dbReference>
<dbReference type="PANTHER" id="PTHR42855:SF1">
    <property type="entry name" value="ABC TRANSPORTER DOMAIN-CONTAINING PROTEIN"/>
    <property type="match status" value="1"/>
</dbReference>
<dbReference type="Gene3D" id="3.40.50.300">
    <property type="entry name" value="P-loop containing nucleotide triphosphate hydrolases"/>
    <property type="match status" value="1"/>
</dbReference>
<evidence type="ECO:0000313" key="2">
    <source>
        <dbReference type="EMBL" id="VAW18772.1"/>
    </source>
</evidence>
<sequence>MISAENIYVNFGGFELFKGVTFLVNPKDRIGLVGKNGAGKSTLLKMLSGSEQPSAGKITIPKSVTIGYLPQQMQVADRTFHAVAANVGNPHCVILLDE</sequence>
<gene>
    <name evidence="2" type="ORF">MNBD_BACTEROID01-220</name>
</gene>
<dbReference type="GO" id="GO:0008837">
    <property type="term" value="F:diaminopimelate epimerase activity"/>
    <property type="evidence" value="ECO:0007669"/>
    <property type="project" value="UniProtKB-EC"/>
</dbReference>
<protein>
    <submittedName>
        <fullName evidence="2">Diaminopimelate epimerase</fullName>
        <ecNumber evidence="2">5.1.1.7</ecNumber>
    </submittedName>
</protein>
<proteinExistence type="predicted"/>
<feature type="domain" description="ABC transporter" evidence="1">
    <location>
        <begin position="18"/>
        <end position="72"/>
    </location>
</feature>
<reference evidence="2" key="1">
    <citation type="submission" date="2018-06" db="EMBL/GenBank/DDBJ databases">
        <authorList>
            <person name="Zhirakovskaya E."/>
        </authorList>
    </citation>
    <scope>NUCLEOTIDE SEQUENCE</scope>
</reference>
<dbReference type="GO" id="GO:0005524">
    <property type="term" value="F:ATP binding"/>
    <property type="evidence" value="ECO:0007669"/>
    <property type="project" value="InterPro"/>
</dbReference>
<keyword evidence="2" id="KW-0413">Isomerase</keyword>
<feature type="non-terminal residue" evidence="2">
    <location>
        <position position="98"/>
    </location>
</feature>